<keyword evidence="5" id="KW-0843">Virulence</keyword>
<protein>
    <submittedName>
        <fullName evidence="7">NleE</fullName>
    </submittedName>
</protein>
<evidence type="ECO:0000256" key="5">
    <source>
        <dbReference type="ARBA" id="ARBA00023026"/>
    </source>
</evidence>
<dbReference type="AlphaFoldDB" id="A0A380D465"/>
<dbReference type="InterPro" id="IPR048901">
    <property type="entry name" value="NleE/OspZ"/>
</dbReference>
<evidence type="ECO:0000313" key="8">
    <source>
        <dbReference type="Proteomes" id="UP000254880"/>
    </source>
</evidence>
<accession>A0A380D465</accession>
<gene>
    <name evidence="7" type="ORF">NCTC9783_05172</name>
</gene>
<comment type="subcellular location">
    <subcellularLocation>
        <location evidence="1">Host nucleus</location>
    </subcellularLocation>
    <subcellularLocation>
        <location evidence="2">Secreted</location>
    </subcellularLocation>
</comment>
<evidence type="ECO:0000256" key="3">
    <source>
        <dbReference type="ARBA" id="ARBA00022525"/>
    </source>
</evidence>
<keyword evidence="4" id="KW-1048">Host nucleus</keyword>
<reference evidence="7 8" key="1">
    <citation type="submission" date="2018-06" db="EMBL/GenBank/DDBJ databases">
        <authorList>
            <consortium name="Pathogen Informatics"/>
            <person name="Doyle S."/>
        </authorList>
    </citation>
    <scope>NUCLEOTIDE SEQUENCE [LARGE SCALE GENOMIC DNA]</scope>
    <source>
        <strain evidence="7 8">NCTC9783</strain>
    </source>
</reference>
<name>A0A380D465_SHIFL</name>
<evidence type="ECO:0000256" key="6">
    <source>
        <dbReference type="ARBA" id="ARBA00038516"/>
    </source>
</evidence>
<dbReference type="EMBL" id="UGYT01000002">
    <property type="protein sequence ID" value="SUJ50591.1"/>
    <property type="molecule type" value="Genomic_DNA"/>
</dbReference>
<organism evidence="7 8">
    <name type="scientific">Shigella flexneri</name>
    <dbReference type="NCBI Taxonomy" id="623"/>
    <lineage>
        <taxon>Bacteria</taxon>
        <taxon>Pseudomonadati</taxon>
        <taxon>Pseudomonadota</taxon>
        <taxon>Gammaproteobacteria</taxon>
        <taxon>Enterobacterales</taxon>
        <taxon>Enterobacteriaceae</taxon>
        <taxon>Shigella</taxon>
    </lineage>
</organism>
<proteinExistence type="inferred from homology"/>
<sequence length="56" mass="6534">MQVLRDESPELKSIKSEIIIAREMGELFSYASEEIDSYIKQMNERLSQIKARMPVT</sequence>
<dbReference type="GO" id="GO:0005576">
    <property type="term" value="C:extracellular region"/>
    <property type="evidence" value="ECO:0007669"/>
    <property type="project" value="UniProtKB-SubCell"/>
</dbReference>
<evidence type="ECO:0000256" key="1">
    <source>
        <dbReference type="ARBA" id="ARBA00004147"/>
    </source>
</evidence>
<keyword evidence="3" id="KW-0964">Secreted</keyword>
<dbReference type="GO" id="GO:0042025">
    <property type="term" value="C:host cell nucleus"/>
    <property type="evidence" value="ECO:0007669"/>
    <property type="project" value="UniProtKB-SubCell"/>
</dbReference>
<dbReference type="Proteomes" id="UP000254880">
    <property type="component" value="Unassembled WGS sequence"/>
</dbReference>
<dbReference type="Pfam" id="PF20798">
    <property type="entry name" value="NleE"/>
    <property type="match status" value="1"/>
</dbReference>
<evidence type="ECO:0000313" key="7">
    <source>
        <dbReference type="EMBL" id="SUJ50591.1"/>
    </source>
</evidence>
<comment type="similarity">
    <text evidence="6">Belongs to the NleE/OspZ family.</text>
</comment>
<evidence type="ECO:0000256" key="2">
    <source>
        <dbReference type="ARBA" id="ARBA00004613"/>
    </source>
</evidence>
<evidence type="ECO:0000256" key="4">
    <source>
        <dbReference type="ARBA" id="ARBA00022562"/>
    </source>
</evidence>